<evidence type="ECO:0000256" key="6">
    <source>
        <dbReference type="SAM" id="Phobius"/>
    </source>
</evidence>
<evidence type="ECO:0000313" key="7">
    <source>
        <dbReference type="EMBL" id="GLI54915.1"/>
    </source>
</evidence>
<protein>
    <submittedName>
        <fullName evidence="7">Amino acid permease</fullName>
    </submittedName>
</protein>
<dbReference type="PANTHER" id="PTHR42770:SF18">
    <property type="entry name" value="ARGININE_AGMATINE ANTIPORTER"/>
    <property type="match status" value="1"/>
</dbReference>
<evidence type="ECO:0000256" key="4">
    <source>
        <dbReference type="ARBA" id="ARBA00022989"/>
    </source>
</evidence>
<dbReference type="Gene3D" id="1.20.1740.10">
    <property type="entry name" value="Amino acid/polyamine transporter I"/>
    <property type="match status" value="1"/>
</dbReference>
<dbReference type="EMBL" id="BSDY01000002">
    <property type="protein sequence ID" value="GLI54915.1"/>
    <property type="molecule type" value="Genomic_DNA"/>
</dbReference>
<evidence type="ECO:0000256" key="1">
    <source>
        <dbReference type="ARBA" id="ARBA00004651"/>
    </source>
</evidence>
<reference evidence="7" key="1">
    <citation type="submission" date="2022-12" db="EMBL/GenBank/DDBJ databases">
        <title>Reference genome sequencing for broad-spectrum identification of bacterial and archaeal isolates by mass spectrometry.</title>
        <authorList>
            <person name="Sekiguchi Y."/>
            <person name="Tourlousse D.M."/>
        </authorList>
    </citation>
    <scope>NUCLEOTIDE SEQUENCE</scope>
    <source>
        <strain evidence="7">10succ1</strain>
    </source>
</reference>
<feature type="transmembrane region" description="Helical" evidence="6">
    <location>
        <begin position="191"/>
        <end position="210"/>
    </location>
</feature>
<dbReference type="Proteomes" id="UP001144471">
    <property type="component" value="Unassembled WGS sequence"/>
</dbReference>
<dbReference type="InterPro" id="IPR050367">
    <property type="entry name" value="APC_superfamily"/>
</dbReference>
<feature type="transmembrane region" description="Helical" evidence="6">
    <location>
        <begin position="222"/>
        <end position="244"/>
    </location>
</feature>
<keyword evidence="5 6" id="KW-0472">Membrane</keyword>
<feature type="transmembrane region" description="Helical" evidence="6">
    <location>
        <begin position="314"/>
        <end position="334"/>
    </location>
</feature>
<evidence type="ECO:0000256" key="5">
    <source>
        <dbReference type="ARBA" id="ARBA00023136"/>
    </source>
</evidence>
<organism evidence="7 8">
    <name type="scientific">Propionigenium maris DSM 9537</name>
    <dbReference type="NCBI Taxonomy" id="1123000"/>
    <lineage>
        <taxon>Bacteria</taxon>
        <taxon>Fusobacteriati</taxon>
        <taxon>Fusobacteriota</taxon>
        <taxon>Fusobacteriia</taxon>
        <taxon>Fusobacteriales</taxon>
        <taxon>Fusobacteriaceae</taxon>
        <taxon>Propionigenium</taxon>
    </lineage>
</organism>
<dbReference type="Pfam" id="PF13520">
    <property type="entry name" value="AA_permease_2"/>
    <property type="match status" value="1"/>
</dbReference>
<evidence type="ECO:0000256" key="2">
    <source>
        <dbReference type="ARBA" id="ARBA00022475"/>
    </source>
</evidence>
<accession>A0A9W6GJ46</accession>
<feature type="transmembrane region" description="Helical" evidence="6">
    <location>
        <begin position="152"/>
        <end position="171"/>
    </location>
</feature>
<feature type="transmembrane region" description="Helical" evidence="6">
    <location>
        <begin position="87"/>
        <end position="107"/>
    </location>
</feature>
<keyword evidence="2" id="KW-1003">Cell membrane</keyword>
<feature type="transmembrane region" description="Helical" evidence="6">
    <location>
        <begin position="39"/>
        <end position="66"/>
    </location>
</feature>
<feature type="transmembrane region" description="Helical" evidence="6">
    <location>
        <begin position="119"/>
        <end position="140"/>
    </location>
</feature>
<dbReference type="AlphaFoldDB" id="A0A9W6GJ46"/>
<feature type="transmembrane region" description="Helical" evidence="6">
    <location>
        <begin position="7"/>
        <end position="33"/>
    </location>
</feature>
<comment type="subcellular location">
    <subcellularLocation>
        <location evidence="1">Cell membrane</location>
        <topology evidence="1">Multi-pass membrane protein</topology>
    </subcellularLocation>
</comment>
<evidence type="ECO:0000313" key="8">
    <source>
        <dbReference type="Proteomes" id="UP001144471"/>
    </source>
</evidence>
<keyword evidence="4 6" id="KW-1133">Transmembrane helix</keyword>
<dbReference type="RefSeq" id="WP_281833069.1">
    <property type="nucleotide sequence ID" value="NZ_BSDY01000002.1"/>
</dbReference>
<keyword evidence="8" id="KW-1185">Reference proteome</keyword>
<dbReference type="GO" id="GO:0022857">
    <property type="term" value="F:transmembrane transporter activity"/>
    <property type="evidence" value="ECO:0007669"/>
    <property type="project" value="InterPro"/>
</dbReference>
<feature type="transmembrane region" description="Helical" evidence="6">
    <location>
        <begin position="256"/>
        <end position="283"/>
    </location>
</feature>
<feature type="transmembrane region" description="Helical" evidence="6">
    <location>
        <begin position="369"/>
        <end position="389"/>
    </location>
</feature>
<dbReference type="InterPro" id="IPR002293">
    <property type="entry name" value="AA/rel_permease1"/>
</dbReference>
<feature type="transmembrane region" description="Helical" evidence="6">
    <location>
        <begin position="395"/>
        <end position="413"/>
    </location>
</feature>
<dbReference type="PANTHER" id="PTHR42770">
    <property type="entry name" value="AMINO ACID TRANSPORTER-RELATED"/>
    <property type="match status" value="1"/>
</dbReference>
<keyword evidence="3 6" id="KW-0812">Transmembrane</keyword>
<feature type="transmembrane region" description="Helical" evidence="6">
    <location>
        <begin position="340"/>
        <end position="362"/>
    </location>
</feature>
<name>A0A9W6GJ46_9FUSO</name>
<comment type="caution">
    <text evidence="7">The sequence shown here is derived from an EMBL/GenBank/DDBJ whole genome shotgun (WGS) entry which is preliminary data.</text>
</comment>
<evidence type="ECO:0000256" key="3">
    <source>
        <dbReference type="ARBA" id="ARBA00022692"/>
    </source>
</evidence>
<sequence length="430" mass="46733">MTNKLGFWSIVLLGINTILGSGIFLLPGTFYIALNEGGFLSPLIVVATVLAISLCFAEASGIFEGYGGPYIYVREAMGEFMGFQVGFMKWVISLLAWATMAVAFANLLVSFLDIGHIPYIQKILAGALILVLSYVNFLGVELTKSLNNIVTLGKMVPILLFVFIGIKYIGRTDLVFTGVESDGFVRGIQDPILILFYAFTGFESIAVAARDMRTPLKNLPKGIICVMAAITILYTILILVILGVLRGNIDPDSYPIFHAAYLLLGPLGGSFFSSGIIMSVIGINIASSFTSPRSIVALSEKNTMPEFLSRKNKYGTPGAAIILTGGLSLLIVLIGNFNTLASFSVISRISQYLLTCIAVIIFRKRGIKGSLSLPGGYLIPVTALITMGILFYSYVAYIVSVFLAFFLIGRYFYSYDKKTTIQDKIPETNL</sequence>
<proteinExistence type="predicted"/>
<gene>
    <name evidence="7" type="ORF">PM10SUCC1_04300</name>
</gene>
<dbReference type="PIRSF" id="PIRSF006060">
    <property type="entry name" value="AA_transporter"/>
    <property type="match status" value="1"/>
</dbReference>
<dbReference type="GO" id="GO:0005886">
    <property type="term" value="C:plasma membrane"/>
    <property type="evidence" value="ECO:0007669"/>
    <property type="project" value="UniProtKB-SubCell"/>
</dbReference>